<evidence type="ECO:0000313" key="1">
    <source>
        <dbReference type="EMBL" id="ABD46136.1"/>
    </source>
</evidence>
<reference evidence="1 2" key="1">
    <citation type="journal article" date="2006" name="PLoS Genet.">
        <title>Comparative genomics of emerging human ehrlichiosis agents.</title>
        <authorList>
            <person name="Dunning Hotopp J.C."/>
            <person name="Lin M."/>
            <person name="Madupu R."/>
            <person name="Crabtree J."/>
            <person name="Angiuoli S.V."/>
            <person name="Eisen J.A."/>
            <person name="Seshadri R."/>
            <person name="Ren Q."/>
            <person name="Wu M."/>
            <person name="Utterback T.R."/>
            <person name="Smith S."/>
            <person name="Lewis M."/>
            <person name="Khouri H."/>
            <person name="Zhang C."/>
            <person name="Niu H."/>
            <person name="Lin Q."/>
            <person name="Ohashi N."/>
            <person name="Zhi N."/>
            <person name="Nelson W."/>
            <person name="Brinkac L.M."/>
            <person name="Dodson R.J."/>
            <person name="Rosovitz M.J."/>
            <person name="Sundaram J."/>
            <person name="Daugherty S.C."/>
            <person name="Davidsen T."/>
            <person name="Durkin A.S."/>
            <person name="Gwinn M."/>
            <person name="Haft D.H."/>
            <person name="Selengut J.D."/>
            <person name="Sullivan S.A."/>
            <person name="Zafar N."/>
            <person name="Zhou L."/>
            <person name="Benahmed F."/>
            <person name="Forberger H."/>
            <person name="Halpin R."/>
            <person name="Mulligan S."/>
            <person name="Robinson J."/>
            <person name="White O."/>
            <person name="Rikihisa Y."/>
            <person name="Tettelin H."/>
        </authorList>
    </citation>
    <scope>NUCLEOTIDE SEQUENCE [LARGE SCALE GENOMIC DNA]</scope>
    <source>
        <strain evidence="2">ATCC VR-367 / Miyayama</strain>
    </source>
</reference>
<organism evidence="1 2">
    <name type="scientific">Ehrlichia sennetsu (strain ATCC VR-367 / Miyayama)</name>
    <name type="common">Neorickettsia sennetsu</name>
    <dbReference type="NCBI Taxonomy" id="222891"/>
    <lineage>
        <taxon>Bacteria</taxon>
        <taxon>Pseudomonadati</taxon>
        <taxon>Pseudomonadota</taxon>
        <taxon>Alphaproteobacteria</taxon>
        <taxon>Rickettsiales</taxon>
        <taxon>Anaplasmataceae</taxon>
        <taxon>Ehrlichia</taxon>
    </lineage>
</organism>
<dbReference type="Proteomes" id="UP000001942">
    <property type="component" value="Chromosome"/>
</dbReference>
<sequence>MKIETLSNPGFDNCGVMCYDVRIACGAGEEENS</sequence>
<gene>
    <name evidence="1" type="ordered locus">NSE_0868</name>
</gene>
<evidence type="ECO:0000313" key="2">
    <source>
        <dbReference type="Proteomes" id="UP000001942"/>
    </source>
</evidence>
<dbReference type="KEGG" id="nse:NSE_0868"/>
<protein>
    <submittedName>
        <fullName evidence="1">Uncharacterized protein</fullName>
    </submittedName>
</protein>
<dbReference type="AlphaFoldDB" id="Q2GCR1"/>
<dbReference type="HOGENOM" id="CLU_3382872_0_0_5"/>
<dbReference type="STRING" id="222891.NSE_0868"/>
<accession>Q2GCR1</accession>
<name>Q2GCR1_EHRS3</name>
<proteinExistence type="predicted"/>
<dbReference type="EMBL" id="CP000237">
    <property type="protein sequence ID" value="ABD46136.1"/>
    <property type="molecule type" value="Genomic_DNA"/>
</dbReference>
<keyword evidence="2" id="KW-1185">Reference proteome</keyword>